<dbReference type="EMBL" id="HE575324">
    <property type="protein sequence ID" value="CCC94699.1"/>
    <property type="molecule type" value="Genomic_DNA"/>
</dbReference>
<name>G0UZ80_TRYCI</name>
<organism evidence="1">
    <name type="scientific">Trypanosoma congolense (strain IL3000)</name>
    <dbReference type="NCBI Taxonomy" id="1068625"/>
    <lineage>
        <taxon>Eukaryota</taxon>
        <taxon>Discoba</taxon>
        <taxon>Euglenozoa</taxon>
        <taxon>Kinetoplastea</taxon>
        <taxon>Metakinetoplastina</taxon>
        <taxon>Trypanosomatida</taxon>
        <taxon>Trypanosomatidae</taxon>
        <taxon>Trypanosoma</taxon>
        <taxon>Nannomonas</taxon>
    </lineage>
</organism>
<proteinExistence type="predicted"/>
<reference evidence="1" key="1">
    <citation type="journal article" date="2012" name="Proc. Natl. Acad. Sci. U.S.A.">
        <title>Antigenic diversity is generated by distinct evolutionary mechanisms in African trypanosome species.</title>
        <authorList>
            <person name="Jackson A.P."/>
            <person name="Berry A."/>
            <person name="Aslett M."/>
            <person name="Allison H.C."/>
            <person name="Burton P."/>
            <person name="Vavrova-Anderson J."/>
            <person name="Brown R."/>
            <person name="Browne H."/>
            <person name="Corton N."/>
            <person name="Hauser H."/>
            <person name="Gamble J."/>
            <person name="Gilderthorp R."/>
            <person name="Marcello L."/>
            <person name="McQuillan J."/>
            <person name="Otto T.D."/>
            <person name="Quail M.A."/>
            <person name="Sanders M.J."/>
            <person name="van Tonder A."/>
            <person name="Ginger M.L."/>
            <person name="Field M.C."/>
            <person name="Barry J.D."/>
            <person name="Hertz-Fowler C."/>
            <person name="Berriman M."/>
        </authorList>
    </citation>
    <scope>NUCLEOTIDE SEQUENCE</scope>
    <source>
        <strain evidence="1">IL3000</strain>
    </source>
</reference>
<evidence type="ECO:0000313" key="1">
    <source>
        <dbReference type="EMBL" id="CCC94699.1"/>
    </source>
</evidence>
<accession>G0UZ80</accession>
<gene>
    <name evidence="1" type="ORF">TCIL3000_11_800</name>
</gene>
<protein>
    <submittedName>
        <fullName evidence="1">Uncharacterized protein</fullName>
    </submittedName>
</protein>
<sequence>MPCVSIEWVHIRGQHPPQYGSLLLVFRIIGRANVVTVWLFLFVVTFPCDLCSCDLVLSDSHTLGGPFGLDEVRHGGRDEGIDVSFDFLKGMRKSDHCVAGDLSVLLLCGFD</sequence>
<dbReference type="AlphaFoldDB" id="G0UZ80"/>